<keyword evidence="1" id="KW-1133">Transmembrane helix</keyword>
<proteinExistence type="predicted"/>
<evidence type="ECO:0000313" key="2">
    <source>
        <dbReference type="EMBL" id="OOR00246.1"/>
    </source>
</evidence>
<feature type="transmembrane region" description="Helical" evidence="1">
    <location>
        <begin position="45"/>
        <end position="63"/>
    </location>
</feature>
<name>A0A1S9SR91_BACMY</name>
<dbReference type="Proteomes" id="UP000190696">
    <property type="component" value="Unassembled WGS sequence"/>
</dbReference>
<organism evidence="2 3">
    <name type="scientific">Bacillus mycoides</name>
    <dbReference type="NCBI Taxonomy" id="1405"/>
    <lineage>
        <taxon>Bacteria</taxon>
        <taxon>Bacillati</taxon>
        <taxon>Bacillota</taxon>
        <taxon>Bacilli</taxon>
        <taxon>Bacillales</taxon>
        <taxon>Bacillaceae</taxon>
        <taxon>Bacillus</taxon>
        <taxon>Bacillus cereus group</taxon>
    </lineage>
</organism>
<evidence type="ECO:0000313" key="3">
    <source>
        <dbReference type="Proteomes" id="UP000190696"/>
    </source>
</evidence>
<keyword evidence="1" id="KW-0472">Membrane</keyword>
<evidence type="ECO:0000256" key="1">
    <source>
        <dbReference type="SAM" id="Phobius"/>
    </source>
</evidence>
<protein>
    <recommendedName>
        <fullName evidence="4">Group-specific protein</fullName>
    </recommendedName>
</protein>
<dbReference type="AlphaFoldDB" id="A0A1S9SR91"/>
<evidence type="ECO:0008006" key="4">
    <source>
        <dbReference type="Google" id="ProtNLM"/>
    </source>
</evidence>
<keyword evidence="1" id="KW-0812">Transmembrane</keyword>
<feature type="transmembrane region" description="Helical" evidence="1">
    <location>
        <begin position="15"/>
        <end position="33"/>
    </location>
</feature>
<gene>
    <name evidence="2" type="ORF">BW900_31340</name>
</gene>
<reference evidence="2 3" key="1">
    <citation type="submission" date="2017-01" db="EMBL/GenBank/DDBJ databases">
        <title>Bacillus cereus isolates.</title>
        <authorList>
            <person name="Beno S.M."/>
        </authorList>
    </citation>
    <scope>NUCLEOTIDE SEQUENCE [LARGE SCALE GENOMIC DNA]</scope>
    <source>
        <strain evidence="2 3">FSL W7-1108</strain>
    </source>
</reference>
<sequence>MKLQTSASWNFKNKLIFLLCFILPLIGFIYILINRKKWNKKETILYLLFALTNLSLTITVTFITRDFWIITIHYIISIILITYFIFTKKTSNINPI</sequence>
<accession>A0A1S9SR91</accession>
<feature type="transmembrane region" description="Helical" evidence="1">
    <location>
        <begin position="69"/>
        <end position="86"/>
    </location>
</feature>
<comment type="caution">
    <text evidence="2">The sequence shown here is derived from an EMBL/GenBank/DDBJ whole genome shotgun (WGS) entry which is preliminary data.</text>
</comment>
<dbReference type="EMBL" id="MUAI01000126">
    <property type="protein sequence ID" value="OOR00246.1"/>
    <property type="molecule type" value="Genomic_DNA"/>
</dbReference>